<dbReference type="InParanoid" id="A0A409WHR8"/>
<protein>
    <recommendedName>
        <fullName evidence="12">Magnesium transporter</fullName>
    </recommendedName>
</protein>
<evidence type="ECO:0000256" key="7">
    <source>
        <dbReference type="ARBA" id="ARBA00023136"/>
    </source>
</evidence>
<comment type="similarity">
    <text evidence="2">Belongs to the CorA metal ion transporter (MIT) (TC 1.A.35) family.</text>
</comment>
<dbReference type="GO" id="GO:0015095">
    <property type="term" value="F:magnesium ion transmembrane transporter activity"/>
    <property type="evidence" value="ECO:0007669"/>
    <property type="project" value="TreeGrafter"/>
</dbReference>
<dbReference type="GO" id="GO:0050897">
    <property type="term" value="F:cobalt ion binding"/>
    <property type="evidence" value="ECO:0007669"/>
    <property type="project" value="TreeGrafter"/>
</dbReference>
<comment type="caution">
    <text evidence="10">The sequence shown here is derived from an EMBL/GenBank/DDBJ whole genome shotgun (WGS) entry which is preliminary data.</text>
</comment>
<dbReference type="EMBL" id="NHYD01003428">
    <property type="protein sequence ID" value="PPQ78053.1"/>
    <property type="molecule type" value="Genomic_DNA"/>
</dbReference>
<sequence length="654" mass="73083">MPPTFRGSSRTHRLSSSNSTHPVSSRQSPLKYSSSTFLSTSRTVHLAQLPQVRAEHSGRARHYDHDQHAGAEPGVNPRSGESIAEYSHFKQDCVIDVVEYDSEDVTFQRFTNAGLINFLNKGDIHGARDDGDMPPRMVRWINIGGIDWSVLSAVALRYNLHSLSLEDILHERGHTHSKADYYPGHVFLRVLCHTLSIPRRDAKVASDMLDGLPQFNKDDPAQTQDVSCEVFDDPDQRKLDVEAGGMDTSLDLSTLHILPDKASEDAGVSLSPRVGPQTKTVTGKGKAAVHNLLPFSLRKRLTGLSGFGGPSREEKKRQIKALTTGDHSAILGTVISIHPTVNLQYTSPIAERIHRADSVLRTSEDASLLVESLLDLVVDRVLEIVDEYQVKIDKLEHDILLNPVMRSVRSPDDYSTVHILSGDLILHKRTLEPIRTMVYGLRRYDLERSRALADNIALEIGSSSDTDSTKDKIGGKQNGDKTKRSAARSQAQKRKRRLKQLFEAEHFARHDDSHLNEGESNTSVASRVEHPTDHRYSTGQERINRAKQGALNVQGYFSYKAKVYLTNFEVVLLMHGQADVSDHMDFALTSLDMFAGISENLINYAFNVASYEMNIVMNRLTLATIIFLPLTLLTGYFGMNFAHFWSVEDHSDTL</sequence>
<evidence type="ECO:0000256" key="1">
    <source>
        <dbReference type="ARBA" id="ARBA00004651"/>
    </source>
</evidence>
<feature type="compositionally biased region" description="Polar residues" evidence="8">
    <location>
        <begin position="22"/>
        <end position="31"/>
    </location>
</feature>
<dbReference type="GO" id="GO:0005886">
    <property type="term" value="C:plasma membrane"/>
    <property type="evidence" value="ECO:0007669"/>
    <property type="project" value="UniProtKB-SubCell"/>
</dbReference>
<dbReference type="Proteomes" id="UP000283269">
    <property type="component" value="Unassembled WGS sequence"/>
</dbReference>
<feature type="region of interest" description="Disordered" evidence="8">
    <location>
        <begin position="1"/>
        <end position="31"/>
    </location>
</feature>
<dbReference type="STRING" id="93625.A0A409WHR8"/>
<dbReference type="GO" id="GO:0000287">
    <property type="term" value="F:magnesium ion binding"/>
    <property type="evidence" value="ECO:0007669"/>
    <property type="project" value="TreeGrafter"/>
</dbReference>
<feature type="compositionally biased region" description="Basic and acidic residues" evidence="8">
    <location>
        <begin position="55"/>
        <end position="69"/>
    </location>
</feature>
<keyword evidence="11" id="KW-1185">Reference proteome</keyword>
<dbReference type="InterPro" id="IPR045863">
    <property type="entry name" value="CorA_TM1_TM2"/>
</dbReference>
<organism evidence="10 11">
    <name type="scientific">Psilocybe cyanescens</name>
    <dbReference type="NCBI Taxonomy" id="93625"/>
    <lineage>
        <taxon>Eukaryota</taxon>
        <taxon>Fungi</taxon>
        <taxon>Dikarya</taxon>
        <taxon>Basidiomycota</taxon>
        <taxon>Agaricomycotina</taxon>
        <taxon>Agaricomycetes</taxon>
        <taxon>Agaricomycetidae</taxon>
        <taxon>Agaricales</taxon>
        <taxon>Agaricineae</taxon>
        <taxon>Strophariaceae</taxon>
        <taxon>Psilocybe</taxon>
    </lineage>
</organism>
<keyword evidence="7 9" id="KW-0472">Membrane</keyword>
<feature type="region of interest" description="Disordered" evidence="8">
    <location>
        <begin position="55"/>
        <end position="78"/>
    </location>
</feature>
<feature type="region of interest" description="Disordered" evidence="8">
    <location>
        <begin position="463"/>
        <end position="495"/>
    </location>
</feature>
<evidence type="ECO:0000256" key="3">
    <source>
        <dbReference type="ARBA" id="ARBA00022448"/>
    </source>
</evidence>
<evidence type="ECO:0000256" key="4">
    <source>
        <dbReference type="ARBA" id="ARBA00022475"/>
    </source>
</evidence>
<dbReference type="SUPFAM" id="SSF143865">
    <property type="entry name" value="CorA soluble domain-like"/>
    <property type="match status" value="1"/>
</dbReference>
<dbReference type="GO" id="GO:0015087">
    <property type="term" value="F:cobalt ion transmembrane transporter activity"/>
    <property type="evidence" value="ECO:0007669"/>
    <property type="project" value="TreeGrafter"/>
</dbReference>
<evidence type="ECO:0000256" key="6">
    <source>
        <dbReference type="ARBA" id="ARBA00022989"/>
    </source>
</evidence>
<dbReference type="PANTHER" id="PTHR46494">
    <property type="entry name" value="CORA FAMILY METAL ION TRANSPORTER (EUROFUNG)"/>
    <property type="match status" value="1"/>
</dbReference>
<gene>
    <name evidence="10" type="ORF">CVT25_015598</name>
</gene>
<reference evidence="10 11" key="1">
    <citation type="journal article" date="2018" name="Evol. Lett.">
        <title>Horizontal gene cluster transfer increased hallucinogenic mushroom diversity.</title>
        <authorList>
            <person name="Reynolds H.T."/>
            <person name="Vijayakumar V."/>
            <person name="Gluck-Thaler E."/>
            <person name="Korotkin H.B."/>
            <person name="Matheny P.B."/>
            <person name="Slot J.C."/>
        </authorList>
    </citation>
    <scope>NUCLEOTIDE SEQUENCE [LARGE SCALE GENOMIC DNA]</scope>
    <source>
        <strain evidence="10 11">2631</strain>
    </source>
</reference>
<accession>A0A409WHR8</accession>
<evidence type="ECO:0000256" key="2">
    <source>
        <dbReference type="ARBA" id="ARBA00009765"/>
    </source>
</evidence>
<evidence type="ECO:0000256" key="8">
    <source>
        <dbReference type="SAM" id="MobiDB-lite"/>
    </source>
</evidence>
<evidence type="ECO:0000313" key="10">
    <source>
        <dbReference type="EMBL" id="PPQ78053.1"/>
    </source>
</evidence>
<feature type="compositionally biased region" description="Basic and acidic residues" evidence="8">
    <location>
        <begin position="527"/>
        <end position="536"/>
    </location>
</feature>
<keyword evidence="3" id="KW-0813">Transport</keyword>
<evidence type="ECO:0000256" key="9">
    <source>
        <dbReference type="SAM" id="Phobius"/>
    </source>
</evidence>
<dbReference type="OrthoDB" id="165352at2759"/>
<dbReference type="Pfam" id="PF01544">
    <property type="entry name" value="CorA"/>
    <property type="match status" value="1"/>
</dbReference>
<evidence type="ECO:0000313" key="11">
    <source>
        <dbReference type="Proteomes" id="UP000283269"/>
    </source>
</evidence>
<feature type="region of interest" description="Disordered" evidence="8">
    <location>
        <begin position="511"/>
        <end position="537"/>
    </location>
</feature>
<proteinExistence type="inferred from homology"/>
<dbReference type="Gene3D" id="3.30.460.20">
    <property type="entry name" value="CorA soluble domain-like"/>
    <property type="match status" value="1"/>
</dbReference>
<dbReference type="AlphaFoldDB" id="A0A409WHR8"/>
<dbReference type="PANTHER" id="PTHR46494:SF1">
    <property type="entry name" value="CORA FAMILY METAL ION TRANSPORTER (EUROFUNG)"/>
    <property type="match status" value="1"/>
</dbReference>
<dbReference type="InterPro" id="IPR002523">
    <property type="entry name" value="MgTranspt_CorA/ZnTranspt_ZntB"/>
</dbReference>
<dbReference type="InterPro" id="IPR045861">
    <property type="entry name" value="CorA_cytoplasmic_dom"/>
</dbReference>
<feature type="region of interest" description="Disordered" evidence="8">
    <location>
        <begin position="266"/>
        <end position="285"/>
    </location>
</feature>
<keyword evidence="6 9" id="KW-1133">Transmembrane helix</keyword>
<evidence type="ECO:0000256" key="5">
    <source>
        <dbReference type="ARBA" id="ARBA00022692"/>
    </source>
</evidence>
<keyword evidence="5 9" id="KW-0812">Transmembrane</keyword>
<keyword evidence="4" id="KW-1003">Cell membrane</keyword>
<comment type="subcellular location">
    <subcellularLocation>
        <location evidence="1">Cell membrane</location>
        <topology evidence="1">Multi-pass membrane protein</topology>
    </subcellularLocation>
</comment>
<dbReference type="Gene3D" id="1.20.58.340">
    <property type="entry name" value="Magnesium transport protein CorA, transmembrane region"/>
    <property type="match status" value="2"/>
</dbReference>
<evidence type="ECO:0008006" key="12">
    <source>
        <dbReference type="Google" id="ProtNLM"/>
    </source>
</evidence>
<dbReference type="SUPFAM" id="SSF144083">
    <property type="entry name" value="Magnesium transport protein CorA, transmembrane region"/>
    <property type="match status" value="1"/>
</dbReference>
<feature type="compositionally biased region" description="Basic and acidic residues" evidence="8">
    <location>
        <begin position="467"/>
        <end position="483"/>
    </location>
</feature>
<feature type="transmembrane region" description="Helical" evidence="9">
    <location>
        <begin position="620"/>
        <end position="639"/>
    </location>
</feature>
<name>A0A409WHR8_PSICY</name>